<comment type="subunit">
    <text evidence="2">Heterodimer of an alpha and a beta subunit.</text>
</comment>
<proteinExistence type="inferred from homology"/>
<dbReference type="GO" id="GO:0046395">
    <property type="term" value="P:carboxylic acid catabolic process"/>
    <property type="evidence" value="ECO:0007669"/>
    <property type="project" value="UniProtKB-ARBA"/>
</dbReference>
<comment type="cofactor">
    <cofactor evidence="8">
        <name>AMP</name>
        <dbReference type="ChEBI" id="CHEBI:456215"/>
    </cofactor>
</comment>
<sequence>MKIIVLVKQVPDTETNIKVGDKSINEAGIKWIISPYDEFAIEEGLRLREKNGGEVIAVSLGPDRVQESLRQAYAMGADRAVQIKVDNYVPFDTVLTAELIANFAKAENADIIIGGRQSIDSDSSQVVIQVAEGLGIAHISFAVSLEISGTSVKATKEVEGGTQVVETSLPVAITAQKGLNEPRYPNLKGLMAAKKKPIETKTPADLGNPASKIEVVGLEPPPPRIPGRKLEAADAKGYAEQLVKALREEAKVI</sequence>
<dbReference type="InterPro" id="IPR012255">
    <property type="entry name" value="ETF_b"/>
</dbReference>
<dbReference type="EMBL" id="NPDN01000001">
    <property type="protein sequence ID" value="PJZ27452.1"/>
    <property type="molecule type" value="Genomic_DNA"/>
</dbReference>
<dbReference type="SMART" id="SM00893">
    <property type="entry name" value="ETF"/>
    <property type="match status" value="1"/>
</dbReference>
<keyword evidence="5" id="KW-0249">Electron transport</keyword>
<protein>
    <recommendedName>
        <fullName evidence="3">Electron transfer flavoprotein subunit beta</fullName>
    </recommendedName>
    <alternativeName>
        <fullName evidence="7">Electron transfer flavoprotein small subunit</fullName>
    </alternativeName>
</protein>
<reference evidence="10 11" key="1">
    <citation type="submission" date="2017-07" db="EMBL/GenBank/DDBJ databases">
        <title>Leptospira spp. isolated from tropical soils.</title>
        <authorList>
            <person name="Thibeaux R."/>
            <person name="Iraola G."/>
            <person name="Ferres I."/>
            <person name="Bierque E."/>
            <person name="Girault D."/>
            <person name="Soupe-Gilbert M.-E."/>
            <person name="Picardeau M."/>
            <person name="Goarant C."/>
        </authorList>
    </citation>
    <scope>NUCLEOTIDE SEQUENCE [LARGE SCALE GENOMIC DNA]</scope>
    <source>
        <strain evidence="10 11">MCA1-C-A1</strain>
    </source>
</reference>
<evidence type="ECO:0000256" key="8">
    <source>
        <dbReference type="ARBA" id="ARBA00049933"/>
    </source>
</evidence>
<dbReference type="AlphaFoldDB" id="A0A2M9XIR4"/>
<evidence type="ECO:0000256" key="6">
    <source>
        <dbReference type="ARBA" id="ARBA00025649"/>
    </source>
</evidence>
<dbReference type="PIRSF" id="PIRSF000090">
    <property type="entry name" value="Beta-ETF"/>
    <property type="match status" value="1"/>
</dbReference>
<name>A0A2M9XIR4_9LEPT</name>
<dbReference type="PANTHER" id="PTHR21294">
    <property type="entry name" value="ELECTRON TRANSFER FLAVOPROTEIN BETA-SUBUNIT"/>
    <property type="match status" value="1"/>
</dbReference>
<comment type="similarity">
    <text evidence="1">Belongs to the ETF beta-subunit/FixA family.</text>
</comment>
<evidence type="ECO:0000313" key="11">
    <source>
        <dbReference type="Proteomes" id="UP000232196"/>
    </source>
</evidence>
<accession>A0A2M9XIR4</accession>
<dbReference type="PANTHER" id="PTHR21294:SF8">
    <property type="entry name" value="ELECTRON TRANSFER FLAVOPROTEIN SUBUNIT BETA"/>
    <property type="match status" value="1"/>
</dbReference>
<comment type="caution">
    <text evidence="10">The sequence shown here is derived from an EMBL/GenBank/DDBJ whole genome shotgun (WGS) entry which is preliminary data.</text>
</comment>
<evidence type="ECO:0000256" key="7">
    <source>
        <dbReference type="ARBA" id="ARBA00042002"/>
    </source>
</evidence>
<evidence type="ECO:0000313" key="10">
    <source>
        <dbReference type="EMBL" id="PJZ27452.1"/>
    </source>
</evidence>
<dbReference type="SUPFAM" id="SSF52402">
    <property type="entry name" value="Adenine nucleotide alpha hydrolases-like"/>
    <property type="match status" value="1"/>
</dbReference>
<dbReference type="Gene3D" id="3.40.50.620">
    <property type="entry name" value="HUPs"/>
    <property type="match status" value="1"/>
</dbReference>
<dbReference type="InterPro" id="IPR014729">
    <property type="entry name" value="Rossmann-like_a/b/a_fold"/>
</dbReference>
<keyword evidence="4" id="KW-0813">Transport</keyword>
<evidence type="ECO:0000256" key="3">
    <source>
        <dbReference type="ARBA" id="ARBA00016797"/>
    </source>
</evidence>
<dbReference type="InterPro" id="IPR033948">
    <property type="entry name" value="ETF_beta_N"/>
</dbReference>
<gene>
    <name evidence="10" type="ORF">CH357_02580</name>
</gene>
<evidence type="ECO:0000259" key="9">
    <source>
        <dbReference type="SMART" id="SM00893"/>
    </source>
</evidence>
<evidence type="ECO:0000256" key="1">
    <source>
        <dbReference type="ARBA" id="ARBA00007557"/>
    </source>
</evidence>
<dbReference type="GO" id="GO:0009055">
    <property type="term" value="F:electron transfer activity"/>
    <property type="evidence" value="ECO:0007669"/>
    <property type="project" value="InterPro"/>
</dbReference>
<dbReference type="OrthoDB" id="9804960at2"/>
<feature type="domain" description="Electron transfer flavoprotein alpha/beta-subunit N-terminal" evidence="9">
    <location>
        <begin position="21"/>
        <end position="210"/>
    </location>
</feature>
<dbReference type="Proteomes" id="UP000232196">
    <property type="component" value="Unassembled WGS sequence"/>
</dbReference>
<dbReference type="CDD" id="cd01714">
    <property type="entry name" value="ETF_beta"/>
    <property type="match status" value="1"/>
</dbReference>
<evidence type="ECO:0000256" key="2">
    <source>
        <dbReference type="ARBA" id="ARBA00011355"/>
    </source>
</evidence>
<dbReference type="RefSeq" id="WP_020769329.1">
    <property type="nucleotide sequence ID" value="NZ_NPDL01000010.1"/>
</dbReference>
<evidence type="ECO:0000256" key="4">
    <source>
        <dbReference type="ARBA" id="ARBA00022448"/>
    </source>
</evidence>
<dbReference type="Pfam" id="PF01012">
    <property type="entry name" value="ETF"/>
    <property type="match status" value="1"/>
</dbReference>
<organism evidence="10 11">
    <name type="scientific">Leptospira hartskeerlii</name>
    <dbReference type="NCBI Taxonomy" id="2023177"/>
    <lineage>
        <taxon>Bacteria</taxon>
        <taxon>Pseudomonadati</taxon>
        <taxon>Spirochaetota</taxon>
        <taxon>Spirochaetia</taxon>
        <taxon>Leptospirales</taxon>
        <taxon>Leptospiraceae</taxon>
        <taxon>Leptospira</taxon>
    </lineage>
</organism>
<dbReference type="FunFam" id="3.40.50.620:FF:000011">
    <property type="entry name" value="Electron transfer flavoprotein subunit beta"/>
    <property type="match status" value="1"/>
</dbReference>
<keyword evidence="11" id="KW-1185">Reference proteome</keyword>
<evidence type="ECO:0000256" key="5">
    <source>
        <dbReference type="ARBA" id="ARBA00022982"/>
    </source>
</evidence>
<dbReference type="InterPro" id="IPR014730">
    <property type="entry name" value="ETF_a/b_N"/>
</dbReference>
<comment type="function">
    <text evidence="6">The electron transfer flavoprotein serves as a specific electron acceptor for other dehydrogenases. It transfers the electrons to the main respiratory chain via ETF-ubiquinone oxidoreductase (ETF dehydrogenase).</text>
</comment>